<dbReference type="SUPFAM" id="SSF54373">
    <property type="entry name" value="FAD-linked reductases, C-terminal domain"/>
    <property type="match status" value="1"/>
</dbReference>
<dbReference type="Pfam" id="PF05199">
    <property type="entry name" value="GMC_oxred_C"/>
    <property type="match status" value="1"/>
</dbReference>
<dbReference type="OrthoDB" id="269227at2759"/>
<evidence type="ECO:0000256" key="1">
    <source>
        <dbReference type="ARBA" id="ARBA00010790"/>
    </source>
</evidence>
<keyword evidence="5" id="KW-1185">Reference proteome</keyword>
<dbReference type="Gene3D" id="3.30.560.10">
    <property type="entry name" value="Glucose Oxidase, domain 3"/>
    <property type="match status" value="1"/>
</dbReference>
<evidence type="ECO:0000256" key="2">
    <source>
        <dbReference type="PIRSR" id="PIRSR000137-2"/>
    </source>
</evidence>
<dbReference type="SUPFAM" id="SSF51905">
    <property type="entry name" value="FAD/NAD(P)-binding domain"/>
    <property type="match status" value="1"/>
</dbReference>
<dbReference type="InterPro" id="IPR000172">
    <property type="entry name" value="GMC_OxRdtase_N"/>
</dbReference>
<comment type="caution">
    <text evidence="4">The sequence shown here is derived from an EMBL/GenBank/DDBJ whole genome shotgun (WGS) entry which is preliminary data.</text>
</comment>
<name>A0A139HEI2_9PEZI</name>
<dbReference type="PANTHER" id="PTHR11552">
    <property type="entry name" value="GLUCOSE-METHANOL-CHOLINE GMC OXIDOREDUCTASE"/>
    <property type="match status" value="1"/>
</dbReference>
<reference evidence="4 5" key="1">
    <citation type="submission" date="2015-07" db="EMBL/GenBank/DDBJ databases">
        <title>Comparative genomics of the Sigatoka disease complex on banana suggests a link between parallel evolutionary changes in Pseudocercospora fijiensis and Pseudocercospora eumusae and increased virulence on the banana host.</title>
        <authorList>
            <person name="Chang T.-C."/>
            <person name="Salvucci A."/>
            <person name="Crous P.W."/>
            <person name="Stergiopoulos I."/>
        </authorList>
    </citation>
    <scope>NUCLEOTIDE SEQUENCE [LARGE SCALE GENOMIC DNA]</scope>
    <source>
        <strain evidence="4 5">CBS 116634</strain>
    </source>
</reference>
<evidence type="ECO:0000259" key="3">
    <source>
        <dbReference type="PROSITE" id="PS00624"/>
    </source>
</evidence>
<dbReference type="GO" id="GO:0016614">
    <property type="term" value="F:oxidoreductase activity, acting on CH-OH group of donors"/>
    <property type="evidence" value="ECO:0007669"/>
    <property type="project" value="InterPro"/>
</dbReference>
<dbReference type="GO" id="GO:0050660">
    <property type="term" value="F:flavin adenine dinucleotide binding"/>
    <property type="evidence" value="ECO:0007669"/>
    <property type="project" value="InterPro"/>
</dbReference>
<comment type="cofactor">
    <cofactor evidence="2">
        <name>FAD</name>
        <dbReference type="ChEBI" id="CHEBI:57692"/>
    </cofactor>
</comment>
<dbReference type="STRING" id="113226.A0A139HEI2"/>
<dbReference type="EMBL" id="LFZO01000671">
    <property type="protein sequence ID" value="KXT00833.1"/>
    <property type="molecule type" value="Genomic_DNA"/>
</dbReference>
<keyword evidence="2" id="KW-0274">FAD</keyword>
<dbReference type="PIRSF" id="PIRSF000137">
    <property type="entry name" value="Alcohol_oxidase"/>
    <property type="match status" value="1"/>
</dbReference>
<feature type="binding site" evidence="2">
    <location>
        <begin position="152"/>
        <end position="155"/>
    </location>
    <ligand>
        <name>FAD</name>
        <dbReference type="ChEBI" id="CHEBI:57692"/>
    </ligand>
</feature>
<sequence length="651" mass="72214">MEGTPIARMSVAPFMVYERSYAQEERQLVGSFHETGPPRPTQFLQSFEMPIYNQLPDDLSTFDVIIAGGGTAGCVIAGRLSEADPDLSILVVEQGLNNHNLPEVIYPALFPLNLLPDSKTALFWQGNYSDVLNNRAPIVPSGGTLGGGSSINWMVYTRAQRSDFDSWNTPGWSSDELYPYLKKFETYHGRGEREHHGYEGPINVSSGTFRAKRAEDDFIEAAAKLGYRELKDLQNLDANNATERWLRYVGPDGRRQDAAHRYLHPKLNSGGYPNLHVLTEHHVAKVLIDEDKKATGVVVQPNPKFQSGGGKQTIRANKLVVVSAGANSTPQILERSGVGDPKVLEKAGVPVIESLPGVGNEYQDHHLTLYAYRTSLSPREAINGFSDGRFDIHDAIRKNDELLGWNSMDASGKFRPTEEEVTAMGPAFRQAWDRDFKEQKDRPLMIIAMYLSYFGDHATLPDDAEYVSMANWTAYPYSRGSMHINGPEVSDGYSFNVGYLTDKDDNDIKKHIWAYKIQREMFRRMSIYRGELASSHPKFSKTSAAAIVEKADGPVTDDSRIVYTEEDEKAIDSHARDTVATTWHSLGTCKMAPREKGGVVDATLGVYGIKNLKLADLSVPPENVGANTNNTALMIGEKAADIFLKELGIKA</sequence>
<dbReference type="InterPro" id="IPR036188">
    <property type="entry name" value="FAD/NAD-bd_sf"/>
</dbReference>
<dbReference type="AlphaFoldDB" id="A0A139HEI2"/>
<dbReference type="InterPro" id="IPR007867">
    <property type="entry name" value="GMC_OxRtase_C"/>
</dbReference>
<feature type="domain" description="Glucose-methanol-choline oxidoreductase N-terminal" evidence="3">
    <location>
        <begin position="325"/>
        <end position="339"/>
    </location>
</feature>
<organism evidence="4 5">
    <name type="scientific">Pseudocercospora musae</name>
    <dbReference type="NCBI Taxonomy" id="113226"/>
    <lineage>
        <taxon>Eukaryota</taxon>
        <taxon>Fungi</taxon>
        <taxon>Dikarya</taxon>
        <taxon>Ascomycota</taxon>
        <taxon>Pezizomycotina</taxon>
        <taxon>Dothideomycetes</taxon>
        <taxon>Dothideomycetidae</taxon>
        <taxon>Mycosphaerellales</taxon>
        <taxon>Mycosphaerellaceae</taxon>
        <taxon>Pseudocercospora</taxon>
    </lineage>
</organism>
<dbReference type="Proteomes" id="UP000073492">
    <property type="component" value="Unassembled WGS sequence"/>
</dbReference>
<gene>
    <name evidence="4" type="ORF">AC579_8013</name>
</gene>
<feature type="binding site" evidence="2">
    <location>
        <begin position="583"/>
        <end position="584"/>
    </location>
    <ligand>
        <name>FAD</name>
        <dbReference type="ChEBI" id="CHEBI:57692"/>
    </ligand>
</feature>
<protein>
    <recommendedName>
        <fullName evidence="3">Glucose-methanol-choline oxidoreductase N-terminal domain-containing protein</fullName>
    </recommendedName>
</protein>
<keyword evidence="2" id="KW-0285">Flavoprotein</keyword>
<dbReference type="PANTHER" id="PTHR11552:SF78">
    <property type="entry name" value="GLUCOSE-METHANOL-CHOLINE OXIDOREDUCTASE N-TERMINAL DOMAIN-CONTAINING PROTEIN"/>
    <property type="match status" value="1"/>
</dbReference>
<comment type="similarity">
    <text evidence="1">Belongs to the GMC oxidoreductase family.</text>
</comment>
<evidence type="ECO:0000313" key="4">
    <source>
        <dbReference type="EMBL" id="KXT00833.1"/>
    </source>
</evidence>
<evidence type="ECO:0000313" key="5">
    <source>
        <dbReference type="Proteomes" id="UP000073492"/>
    </source>
</evidence>
<accession>A0A139HEI2</accession>
<dbReference type="PROSITE" id="PS00624">
    <property type="entry name" value="GMC_OXRED_2"/>
    <property type="match status" value="1"/>
</dbReference>
<proteinExistence type="inferred from homology"/>
<feature type="binding site" evidence="2">
    <location>
        <position position="283"/>
    </location>
    <ligand>
        <name>FAD</name>
        <dbReference type="ChEBI" id="CHEBI:57692"/>
    </ligand>
</feature>
<dbReference type="Gene3D" id="3.50.50.60">
    <property type="entry name" value="FAD/NAD(P)-binding domain"/>
    <property type="match status" value="1"/>
</dbReference>
<dbReference type="Pfam" id="PF00732">
    <property type="entry name" value="GMC_oxred_N"/>
    <property type="match status" value="1"/>
</dbReference>
<dbReference type="InterPro" id="IPR012132">
    <property type="entry name" value="GMC_OxRdtase"/>
</dbReference>